<dbReference type="KEGG" id="hyg:AUC43_01470"/>
<reference evidence="2 3" key="1">
    <citation type="submission" date="2015-12" db="EMBL/GenBank/DDBJ databases">
        <authorList>
            <person name="Shamseldin A."/>
            <person name="Moawad H."/>
            <person name="Abd El-Rahim W.M."/>
            <person name="Sadowsky M.J."/>
        </authorList>
    </citation>
    <scope>NUCLEOTIDE SEQUENCE [LARGE SCALE GENOMIC DNA]</scope>
    <source>
        <strain evidence="2 3">DG5B</strain>
    </source>
</reference>
<dbReference type="RefSeq" id="WP_068188913.1">
    <property type="nucleotide sequence ID" value="NZ_CP013909.1"/>
</dbReference>
<keyword evidence="3" id="KW-1185">Reference proteome</keyword>
<dbReference type="Proteomes" id="UP000059542">
    <property type="component" value="Chromosome"/>
</dbReference>
<dbReference type="STRING" id="1411621.AUC43_01470"/>
<dbReference type="InterPro" id="IPR002934">
    <property type="entry name" value="Polymerase_NTP_transf_dom"/>
</dbReference>
<evidence type="ECO:0000259" key="1">
    <source>
        <dbReference type="Pfam" id="PF01909"/>
    </source>
</evidence>
<dbReference type="CDD" id="cd05403">
    <property type="entry name" value="NT_KNTase_like"/>
    <property type="match status" value="1"/>
</dbReference>
<proteinExistence type="predicted"/>
<dbReference type="AlphaFoldDB" id="A0A0U4BUE1"/>
<evidence type="ECO:0000313" key="3">
    <source>
        <dbReference type="Proteomes" id="UP000059542"/>
    </source>
</evidence>
<dbReference type="Gene3D" id="3.30.460.10">
    <property type="entry name" value="Beta Polymerase, domain 2"/>
    <property type="match status" value="1"/>
</dbReference>
<sequence length="109" mass="12004">MLDLRPQDLALVLRLAALTLPVSVAIWAYGSRVNGDAYEGSDLDLVLRSPELQELPAATLSRFRAALTESNLPIFVDVHDWVLLPASFHERILTRYEVLRPGATAPVPA</sequence>
<dbReference type="Pfam" id="PF01909">
    <property type="entry name" value="NTP_transf_2"/>
    <property type="match status" value="1"/>
</dbReference>
<dbReference type="OrthoDB" id="9803106at2"/>
<dbReference type="SUPFAM" id="SSF81301">
    <property type="entry name" value="Nucleotidyltransferase"/>
    <property type="match status" value="1"/>
</dbReference>
<accession>A0A0U4BUE1</accession>
<feature type="domain" description="Polymerase nucleotidyl transferase" evidence="1">
    <location>
        <begin position="23"/>
        <end position="54"/>
    </location>
</feature>
<name>A0A0U4BUE1_9BACT</name>
<dbReference type="GO" id="GO:0016779">
    <property type="term" value="F:nucleotidyltransferase activity"/>
    <property type="evidence" value="ECO:0007669"/>
    <property type="project" value="InterPro"/>
</dbReference>
<organism evidence="2 3">
    <name type="scientific">Hymenobacter sedentarius</name>
    <dbReference type="NCBI Taxonomy" id="1411621"/>
    <lineage>
        <taxon>Bacteria</taxon>
        <taxon>Pseudomonadati</taxon>
        <taxon>Bacteroidota</taxon>
        <taxon>Cytophagia</taxon>
        <taxon>Cytophagales</taxon>
        <taxon>Hymenobacteraceae</taxon>
        <taxon>Hymenobacter</taxon>
    </lineage>
</organism>
<dbReference type="EMBL" id="CP013909">
    <property type="protein sequence ID" value="ALW83889.1"/>
    <property type="molecule type" value="Genomic_DNA"/>
</dbReference>
<gene>
    <name evidence="2" type="ORF">AUC43_01470</name>
</gene>
<evidence type="ECO:0000313" key="2">
    <source>
        <dbReference type="EMBL" id="ALW83889.1"/>
    </source>
</evidence>
<dbReference type="InterPro" id="IPR043519">
    <property type="entry name" value="NT_sf"/>
</dbReference>
<protein>
    <recommendedName>
        <fullName evidence="1">Polymerase nucleotidyl transferase domain-containing protein</fullName>
    </recommendedName>
</protein>